<dbReference type="RefSeq" id="WP_201658303.1">
    <property type="nucleotide sequence ID" value="NZ_CAJHCS010000030.1"/>
</dbReference>
<name>A0ABU9QKX2_9BURK</name>
<comment type="caution">
    <text evidence="1">The sequence shown here is derived from an EMBL/GenBank/DDBJ whole genome shotgun (WGS) entry which is preliminary data.</text>
</comment>
<gene>
    <name evidence="1" type="ORF">V4C55_29740</name>
</gene>
<protein>
    <submittedName>
        <fullName evidence="1">Uncharacterized protein</fullName>
    </submittedName>
</protein>
<dbReference type="Proteomes" id="UP001494588">
    <property type="component" value="Unassembled WGS sequence"/>
</dbReference>
<dbReference type="EMBL" id="JAZHGC010000030">
    <property type="protein sequence ID" value="MEM5289913.1"/>
    <property type="molecule type" value="Genomic_DNA"/>
</dbReference>
<evidence type="ECO:0000313" key="1">
    <source>
        <dbReference type="EMBL" id="MEM5289913.1"/>
    </source>
</evidence>
<evidence type="ECO:0000313" key="2">
    <source>
        <dbReference type="Proteomes" id="UP001494588"/>
    </source>
</evidence>
<accession>A0ABU9QKX2</accession>
<proteinExistence type="predicted"/>
<reference evidence="1 2" key="1">
    <citation type="submission" date="2024-01" db="EMBL/GenBank/DDBJ databases">
        <title>The diversity of rhizobia nodulating Mimosa spp. in eleven states of Brazil covering several biomes is determined by host plant, location, and edaphic factors.</title>
        <authorList>
            <person name="Rouws L."/>
            <person name="Barauna A."/>
            <person name="Beukes C."/>
            <person name="De Faria S.M."/>
            <person name="Gross E."/>
            <person name="Dos Reis Junior F.B."/>
            <person name="Simon M."/>
            <person name="Maluk M."/>
            <person name="Odee D.W."/>
            <person name="Kenicer G."/>
            <person name="Young J.P.W."/>
            <person name="Reis V.M."/>
            <person name="Zilli J."/>
            <person name="James E.K."/>
        </authorList>
    </citation>
    <scope>NUCLEOTIDE SEQUENCE [LARGE SCALE GENOMIC DNA]</scope>
    <source>
        <strain evidence="1 2">JPY77</strain>
    </source>
</reference>
<organism evidence="1 2">
    <name type="scientific">Paraburkholderia sabiae</name>
    <dbReference type="NCBI Taxonomy" id="273251"/>
    <lineage>
        <taxon>Bacteria</taxon>
        <taxon>Pseudomonadati</taxon>
        <taxon>Pseudomonadota</taxon>
        <taxon>Betaproteobacteria</taxon>
        <taxon>Burkholderiales</taxon>
        <taxon>Burkholderiaceae</taxon>
        <taxon>Paraburkholderia</taxon>
    </lineage>
</organism>
<keyword evidence="2" id="KW-1185">Reference proteome</keyword>
<sequence length="125" mass="14290">MAMMFVDWSRQVRLPDKMGGDLFWGCVTVAQPTSLCAAYRVKDQGGKWSAGLEARERRPTRQHRERSWWREVGAIRRTGVLISISILAARHRRSGKCSLWGAAHTRTISDTLREYGERVFLVSVV</sequence>